<dbReference type="Proteomes" id="UP001155040">
    <property type="component" value="Unassembled WGS sequence"/>
</dbReference>
<evidence type="ECO:0000313" key="1">
    <source>
        <dbReference type="EMBL" id="MCS4037987.1"/>
    </source>
</evidence>
<name>A0A9X2UNT0_9BACT</name>
<gene>
    <name evidence="1" type="ORF">GGQ01_003076</name>
</gene>
<proteinExistence type="predicted"/>
<organism evidence="1 2">
    <name type="scientific">Salinibacter ruber</name>
    <dbReference type="NCBI Taxonomy" id="146919"/>
    <lineage>
        <taxon>Bacteria</taxon>
        <taxon>Pseudomonadati</taxon>
        <taxon>Rhodothermota</taxon>
        <taxon>Rhodothermia</taxon>
        <taxon>Rhodothermales</taxon>
        <taxon>Salinibacteraceae</taxon>
        <taxon>Salinibacter</taxon>
    </lineage>
</organism>
<reference evidence="1" key="1">
    <citation type="submission" date="2022-08" db="EMBL/GenBank/DDBJ databases">
        <title>Genomic Encyclopedia of Type Strains, Phase V (KMG-V): Genome sequencing to study the core and pangenomes of soil and plant-associated prokaryotes.</title>
        <authorList>
            <person name="Whitman W."/>
        </authorList>
    </citation>
    <scope>NUCLEOTIDE SEQUENCE</scope>
    <source>
        <strain evidence="1">SP3012</strain>
    </source>
</reference>
<accession>A0A9X2UNT0</accession>
<dbReference type="AlphaFoldDB" id="A0A9X2UNT0"/>
<evidence type="ECO:0000313" key="2">
    <source>
        <dbReference type="Proteomes" id="UP001155040"/>
    </source>
</evidence>
<dbReference type="RefSeq" id="WP_259078734.1">
    <property type="nucleotide sequence ID" value="NZ_JANTZC010000044.1"/>
</dbReference>
<dbReference type="EMBL" id="JANUBF010000032">
    <property type="protein sequence ID" value="MCS4037987.1"/>
    <property type="molecule type" value="Genomic_DNA"/>
</dbReference>
<protein>
    <submittedName>
        <fullName evidence="1">Uncharacterized protein</fullName>
    </submittedName>
</protein>
<sequence length="94" mass="10276">MTEEGYRIDELDRQSGLIITDTRKTFGYLSGLDRTSVTGRVQGTGGQSNGPTAQLTLTISTEQEGGIMPGSRMRGSEAREVYDELFQSIEAKLD</sequence>
<comment type="caution">
    <text evidence="1">The sequence shown here is derived from an EMBL/GenBank/DDBJ whole genome shotgun (WGS) entry which is preliminary data.</text>
</comment>